<evidence type="ECO:0000256" key="3">
    <source>
        <dbReference type="ARBA" id="ARBA00022884"/>
    </source>
</evidence>
<dbReference type="Pfam" id="PF00298">
    <property type="entry name" value="Ribosomal_L11"/>
    <property type="match status" value="1"/>
</dbReference>
<dbReference type="InterPro" id="IPR020784">
    <property type="entry name" value="Ribosomal_uL11_N"/>
</dbReference>
<dbReference type="GO" id="GO:0070180">
    <property type="term" value="F:large ribosomal subunit rRNA binding"/>
    <property type="evidence" value="ECO:0007669"/>
    <property type="project" value="UniProtKB-UniRule"/>
</dbReference>
<dbReference type="PANTHER" id="PTHR11661">
    <property type="entry name" value="60S RIBOSOMAL PROTEIN L12"/>
    <property type="match status" value="1"/>
</dbReference>
<evidence type="ECO:0000313" key="11">
    <source>
        <dbReference type="Proteomes" id="UP000605144"/>
    </source>
</evidence>
<proteinExistence type="inferred from homology"/>
<feature type="domain" description="Large ribosomal subunit protein uL11 N-terminal" evidence="9">
    <location>
        <begin position="6"/>
        <end position="64"/>
    </location>
</feature>
<dbReference type="FunFam" id="3.30.1550.10:FF:000007">
    <property type="entry name" value="50S ribosomal protein L11"/>
    <property type="match status" value="1"/>
</dbReference>
<dbReference type="EMBL" id="DQSV01000057">
    <property type="protein sequence ID" value="HIP17277.1"/>
    <property type="molecule type" value="Genomic_DNA"/>
</dbReference>
<comment type="subunit">
    <text evidence="6">Part of the ribosomal stalk of the 50S ribosomal subunit. Interacts with L10 and the large rRNA to form the base of the stalk. L10 forms an elongated spine to which L12 dimers bind in a sequential fashion forming a multimeric L10(L12)X complex.</text>
</comment>
<dbReference type="InterPro" id="IPR036796">
    <property type="entry name" value="Ribosomal_uL11_N_sf"/>
</dbReference>
<evidence type="ECO:0000313" key="10">
    <source>
        <dbReference type="EMBL" id="HIP17277.1"/>
    </source>
</evidence>
<dbReference type="CDD" id="cd00349">
    <property type="entry name" value="Ribosomal_L11"/>
    <property type="match status" value="1"/>
</dbReference>
<evidence type="ECO:0000256" key="4">
    <source>
        <dbReference type="ARBA" id="ARBA00022980"/>
    </source>
</evidence>
<evidence type="ECO:0000256" key="1">
    <source>
        <dbReference type="ARBA" id="ARBA00010537"/>
    </source>
</evidence>
<evidence type="ECO:0000259" key="9">
    <source>
        <dbReference type="Pfam" id="PF03946"/>
    </source>
</evidence>
<dbReference type="NCBIfam" id="NF002232">
    <property type="entry name" value="PRK01143.1"/>
    <property type="match status" value="1"/>
</dbReference>
<reference evidence="10" key="1">
    <citation type="journal article" date="2020" name="ISME J.">
        <title>Gammaproteobacteria mediating utilization of methyl-, sulfur- and petroleum organic compounds in deep ocean hydrothermal plumes.</title>
        <authorList>
            <person name="Zhou Z."/>
            <person name="Liu Y."/>
            <person name="Pan J."/>
            <person name="Cron B.R."/>
            <person name="Toner B.M."/>
            <person name="Anantharaman K."/>
            <person name="Breier J.A."/>
            <person name="Dick G.J."/>
            <person name="Li M."/>
        </authorList>
    </citation>
    <scope>NUCLEOTIDE SEQUENCE</scope>
    <source>
        <strain evidence="10">SZUA-1385</strain>
    </source>
</reference>
<dbReference type="SUPFAM" id="SSF54747">
    <property type="entry name" value="Ribosomal L11/L12e N-terminal domain"/>
    <property type="match status" value="1"/>
</dbReference>
<keyword evidence="4 6" id="KW-0689">Ribosomal protein</keyword>
<protein>
    <recommendedName>
        <fullName evidence="6">Large ribosomal subunit protein uL11</fullName>
    </recommendedName>
</protein>
<dbReference type="Pfam" id="PF03946">
    <property type="entry name" value="Ribosomal_L11_N"/>
    <property type="match status" value="1"/>
</dbReference>
<dbReference type="InterPro" id="IPR036769">
    <property type="entry name" value="Ribosomal_uL11_C_sf"/>
</dbReference>
<feature type="domain" description="Large ribosomal subunit protein uL11 C-terminal" evidence="8">
    <location>
        <begin position="70"/>
        <end position="137"/>
    </location>
</feature>
<dbReference type="GO" id="GO:0006412">
    <property type="term" value="P:translation"/>
    <property type="evidence" value="ECO:0007669"/>
    <property type="project" value="UniProtKB-UniRule"/>
</dbReference>
<comment type="similarity">
    <text evidence="1 6 7">Belongs to the universal ribosomal protein uL11 family.</text>
</comment>
<dbReference type="AlphaFoldDB" id="A0A833DS14"/>
<dbReference type="InterPro" id="IPR020783">
    <property type="entry name" value="Ribosomal_uL11_C"/>
</dbReference>
<dbReference type="InterPro" id="IPR020785">
    <property type="entry name" value="Ribosomal_uL11_CS"/>
</dbReference>
<dbReference type="SMART" id="SM00649">
    <property type="entry name" value="RL11"/>
    <property type="match status" value="1"/>
</dbReference>
<gene>
    <name evidence="6" type="primary">rpl11</name>
    <name evidence="10" type="ORF">EYG76_03105</name>
</gene>
<dbReference type="InterPro" id="IPR000911">
    <property type="entry name" value="Ribosomal_uL11"/>
</dbReference>
<name>A0A833DS14_9EURY</name>
<evidence type="ECO:0000256" key="2">
    <source>
        <dbReference type="ARBA" id="ARBA00022730"/>
    </source>
</evidence>
<dbReference type="GO" id="GO:0003735">
    <property type="term" value="F:structural constituent of ribosome"/>
    <property type="evidence" value="ECO:0007669"/>
    <property type="project" value="InterPro"/>
</dbReference>
<keyword evidence="3 6" id="KW-0694">RNA-binding</keyword>
<dbReference type="PROSITE" id="PS00359">
    <property type="entry name" value="RIBOSOMAL_L11"/>
    <property type="match status" value="1"/>
</dbReference>
<dbReference type="FunFam" id="1.10.10.250:FF:000006">
    <property type="entry name" value="50S ribosomal protein L11"/>
    <property type="match status" value="1"/>
</dbReference>
<dbReference type="Proteomes" id="UP000605144">
    <property type="component" value="Unassembled WGS sequence"/>
</dbReference>
<dbReference type="Gene3D" id="3.30.1550.10">
    <property type="entry name" value="Ribosomal protein L11/L12, N-terminal domain"/>
    <property type="match status" value="1"/>
</dbReference>
<evidence type="ECO:0000256" key="7">
    <source>
        <dbReference type="RuleBase" id="RU003978"/>
    </source>
</evidence>
<sequence length="160" mass="17281">MGTEVVEILVTGGKATAGPPLGPAIGPLGVNIMNVVKEINEKTKDYEGMSVPVKVIVNTDDRSFEIEVGIPPTSALIKKELKLEKGSTEPKHKIVGSLTMEQAIKIAKMKMDSMLSYNLKNATKEVIGTCTSLGVNVDGKDPKEVINLIDSGEYDEYFKE</sequence>
<evidence type="ECO:0000256" key="6">
    <source>
        <dbReference type="HAMAP-Rule" id="MF_00736"/>
    </source>
</evidence>
<organism evidence="10 11">
    <name type="scientific">Methanothermococcus okinawensis</name>
    <dbReference type="NCBI Taxonomy" id="155863"/>
    <lineage>
        <taxon>Archaea</taxon>
        <taxon>Methanobacteriati</taxon>
        <taxon>Methanobacteriota</taxon>
        <taxon>Methanomada group</taxon>
        <taxon>Methanococci</taxon>
        <taxon>Methanococcales</taxon>
        <taxon>Methanococcaceae</taxon>
        <taxon>Methanothermococcus</taxon>
    </lineage>
</organism>
<dbReference type="GO" id="GO:0015934">
    <property type="term" value="C:large ribosomal subunit"/>
    <property type="evidence" value="ECO:0007669"/>
    <property type="project" value="TreeGrafter"/>
</dbReference>
<comment type="caution">
    <text evidence="10">The sequence shown here is derived from an EMBL/GenBank/DDBJ whole genome shotgun (WGS) entry which is preliminary data.</text>
</comment>
<evidence type="ECO:0000256" key="5">
    <source>
        <dbReference type="ARBA" id="ARBA00023274"/>
    </source>
</evidence>
<keyword evidence="5 6" id="KW-0687">Ribonucleoprotein</keyword>
<dbReference type="HAMAP" id="MF_00736">
    <property type="entry name" value="Ribosomal_uL11"/>
    <property type="match status" value="1"/>
</dbReference>
<dbReference type="PANTHER" id="PTHR11661:SF1">
    <property type="entry name" value="LARGE RIBOSOMAL SUBUNIT PROTEIN UL11M"/>
    <property type="match status" value="1"/>
</dbReference>
<dbReference type="Gene3D" id="1.10.10.250">
    <property type="entry name" value="Ribosomal protein L11, C-terminal domain"/>
    <property type="match status" value="1"/>
</dbReference>
<comment type="function">
    <text evidence="6">Forms part of the ribosomal stalk which helps the ribosome interact with GTP-bound translation factors.</text>
</comment>
<accession>A0A833DS14</accession>
<evidence type="ECO:0000259" key="8">
    <source>
        <dbReference type="Pfam" id="PF00298"/>
    </source>
</evidence>
<dbReference type="SUPFAM" id="SSF46906">
    <property type="entry name" value="Ribosomal protein L11, C-terminal domain"/>
    <property type="match status" value="1"/>
</dbReference>
<keyword evidence="2 6" id="KW-0699">rRNA-binding</keyword>